<evidence type="ECO:0000256" key="5">
    <source>
        <dbReference type="SAM" id="MobiDB-lite"/>
    </source>
</evidence>
<sequence length="186" mass="19749">MTHLTKTLAALAGASLIAACSAENSGAASESAPETAVSLKTAGAREVDPVIGKTLFVEKGCVICHSVNGVGGKAAPALDAQIGAPPIDPLEFAARMWRGAPAMIELQSIELGYTIYLTADDIANLSAFAADRAVQESLTPDDLPETIRSGLLDERFWEMEDWDDYLREGQEGEFPEQLEDAPTDPE</sequence>
<dbReference type="PROSITE" id="PS51007">
    <property type="entry name" value="CYTC"/>
    <property type="match status" value="1"/>
</dbReference>
<protein>
    <recommendedName>
        <fullName evidence="7">Cytochrome c domain-containing protein</fullName>
    </recommendedName>
</protein>
<comment type="caution">
    <text evidence="8">The sequence shown here is derived from an EMBL/GenBank/DDBJ whole genome shotgun (WGS) entry which is preliminary data.</text>
</comment>
<dbReference type="GO" id="GO:0046872">
    <property type="term" value="F:metal ion binding"/>
    <property type="evidence" value="ECO:0007669"/>
    <property type="project" value="UniProtKB-KW"/>
</dbReference>
<feature type="chain" id="PRO_5015498651" description="Cytochrome c domain-containing protein" evidence="6">
    <location>
        <begin position="23"/>
        <end position="186"/>
    </location>
</feature>
<dbReference type="InterPro" id="IPR009056">
    <property type="entry name" value="Cyt_c-like_dom"/>
</dbReference>
<dbReference type="Gene3D" id="1.10.760.10">
    <property type="entry name" value="Cytochrome c-like domain"/>
    <property type="match status" value="1"/>
</dbReference>
<keyword evidence="3 4" id="KW-0408">Iron</keyword>
<evidence type="ECO:0000256" key="2">
    <source>
        <dbReference type="ARBA" id="ARBA00022723"/>
    </source>
</evidence>
<evidence type="ECO:0000256" key="4">
    <source>
        <dbReference type="PROSITE-ProRule" id="PRU00433"/>
    </source>
</evidence>
<proteinExistence type="predicted"/>
<dbReference type="PROSITE" id="PS51257">
    <property type="entry name" value="PROKAR_LIPOPROTEIN"/>
    <property type="match status" value="1"/>
</dbReference>
<evidence type="ECO:0000256" key="6">
    <source>
        <dbReference type="SAM" id="SignalP"/>
    </source>
</evidence>
<evidence type="ECO:0000259" key="7">
    <source>
        <dbReference type="PROSITE" id="PS51007"/>
    </source>
</evidence>
<dbReference type="EMBL" id="PJCH01000001">
    <property type="protein sequence ID" value="PQA89491.1"/>
    <property type="molecule type" value="Genomic_DNA"/>
</dbReference>
<keyword evidence="6" id="KW-0732">Signal</keyword>
<feature type="domain" description="Cytochrome c" evidence="7">
    <location>
        <begin position="47"/>
        <end position="133"/>
    </location>
</feature>
<name>A0A2S7KAI2_9PROT</name>
<organism evidence="8 9">
    <name type="scientific">Hyphococcus luteus</name>
    <dbReference type="NCBI Taxonomy" id="2058213"/>
    <lineage>
        <taxon>Bacteria</taxon>
        <taxon>Pseudomonadati</taxon>
        <taxon>Pseudomonadota</taxon>
        <taxon>Alphaproteobacteria</taxon>
        <taxon>Parvularculales</taxon>
        <taxon>Parvularculaceae</taxon>
        <taxon>Hyphococcus</taxon>
    </lineage>
</organism>
<dbReference type="GO" id="GO:0009055">
    <property type="term" value="F:electron transfer activity"/>
    <property type="evidence" value="ECO:0007669"/>
    <property type="project" value="InterPro"/>
</dbReference>
<feature type="region of interest" description="Disordered" evidence="5">
    <location>
        <begin position="167"/>
        <end position="186"/>
    </location>
</feature>
<evidence type="ECO:0000313" key="9">
    <source>
        <dbReference type="Proteomes" id="UP000239504"/>
    </source>
</evidence>
<dbReference type="SUPFAM" id="SSF46626">
    <property type="entry name" value="Cytochrome c"/>
    <property type="match status" value="1"/>
</dbReference>
<evidence type="ECO:0000256" key="3">
    <source>
        <dbReference type="ARBA" id="ARBA00023004"/>
    </source>
</evidence>
<dbReference type="OrthoDB" id="7866026at2"/>
<reference evidence="8 9" key="1">
    <citation type="submission" date="2017-12" db="EMBL/GenBank/DDBJ databases">
        <authorList>
            <person name="Hurst M.R.H."/>
        </authorList>
    </citation>
    <scope>NUCLEOTIDE SEQUENCE [LARGE SCALE GENOMIC DNA]</scope>
    <source>
        <strain evidence="8 9">SY-3-19</strain>
    </source>
</reference>
<accession>A0A2S7KAI2</accession>
<keyword evidence="1 4" id="KW-0349">Heme</keyword>
<dbReference type="RefSeq" id="WP_104828193.1">
    <property type="nucleotide sequence ID" value="NZ_PJCH01000001.1"/>
</dbReference>
<gene>
    <name evidence="8" type="ORF">CW354_01040</name>
</gene>
<keyword evidence="2 4" id="KW-0479">Metal-binding</keyword>
<evidence type="ECO:0000313" key="8">
    <source>
        <dbReference type="EMBL" id="PQA89491.1"/>
    </source>
</evidence>
<dbReference type="InterPro" id="IPR036909">
    <property type="entry name" value="Cyt_c-like_dom_sf"/>
</dbReference>
<dbReference type="Proteomes" id="UP000239504">
    <property type="component" value="Unassembled WGS sequence"/>
</dbReference>
<feature type="compositionally biased region" description="Acidic residues" evidence="5">
    <location>
        <begin position="171"/>
        <end position="186"/>
    </location>
</feature>
<feature type="signal peptide" evidence="6">
    <location>
        <begin position="1"/>
        <end position="22"/>
    </location>
</feature>
<dbReference type="AlphaFoldDB" id="A0A2S7KAI2"/>
<dbReference type="Pfam" id="PF00034">
    <property type="entry name" value="Cytochrom_C"/>
    <property type="match status" value="1"/>
</dbReference>
<keyword evidence="9" id="KW-1185">Reference proteome</keyword>
<dbReference type="GO" id="GO:0020037">
    <property type="term" value="F:heme binding"/>
    <property type="evidence" value="ECO:0007669"/>
    <property type="project" value="InterPro"/>
</dbReference>
<evidence type="ECO:0000256" key="1">
    <source>
        <dbReference type="ARBA" id="ARBA00022617"/>
    </source>
</evidence>